<evidence type="ECO:0000256" key="1">
    <source>
        <dbReference type="SAM" id="Phobius"/>
    </source>
</evidence>
<dbReference type="AlphaFoldDB" id="A0A9W6US46"/>
<dbReference type="GO" id="GO:0022857">
    <property type="term" value="F:transmembrane transporter activity"/>
    <property type="evidence" value="ECO:0007669"/>
    <property type="project" value="InterPro"/>
</dbReference>
<keyword evidence="1" id="KW-1133">Transmembrane helix</keyword>
<dbReference type="Gene3D" id="1.20.1250.20">
    <property type="entry name" value="MFS general substrate transporter like domains"/>
    <property type="match status" value="1"/>
</dbReference>
<evidence type="ECO:0000313" key="2">
    <source>
        <dbReference type="EMBL" id="GLW58198.1"/>
    </source>
</evidence>
<feature type="transmembrane region" description="Helical" evidence="1">
    <location>
        <begin position="370"/>
        <end position="388"/>
    </location>
</feature>
<protein>
    <submittedName>
        <fullName evidence="2">MFS transporter</fullName>
    </submittedName>
</protein>
<dbReference type="InterPro" id="IPR036259">
    <property type="entry name" value="MFS_trans_sf"/>
</dbReference>
<feature type="transmembrane region" description="Helical" evidence="1">
    <location>
        <begin position="20"/>
        <end position="45"/>
    </location>
</feature>
<sequence length="403" mass="40030">MTTPTPHSPALRTVLAAEHVIPLLTGTLTGRLPTAMAPVALLLAVRAEHGPLSLGAALAALYALAGAIGQPLLGRVVDRTRLAPVVVGAAAVSTAAFALLAVLGCTAHPLTACLLSALAGAATPPLEAGLRAMWPRLVAPADLHAAFTLDSTTQAGVFVAGPLAATALGQLASPATALAACAVVGAAGSLTVATRPPARLTTPTCRSGHWNGPLRPPGLRLLLTALFFFGAALGTFNVLALALGEAHRSGWLAGLLPAALSTGSMIGGLLAARSPQRTPVTRRLLRAAACFAACLMPLVFTTAPPNALAAACFAGLYLTPLITNAFLVTDRLAPPGTATEAAAWLIAVIGVGQAAGSAAAGHLAGLGTTALAALPPLAAAFTAALLAARRDLLTPTTPTEKPA</sequence>
<feature type="transmembrane region" description="Helical" evidence="1">
    <location>
        <begin position="250"/>
        <end position="272"/>
    </location>
</feature>
<feature type="transmembrane region" description="Helical" evidence="1">
    <location>
        <begin position="307"/>
        <end position="329"/>
    </location>
</feature>
<feature type="transmembrane region" description="Helical" evidence="1">
    <location>
        <begin position="221"/>
        <end position="244"/>
    </location>
</feature>
<keyword evidence="1" id="KW-0472">Membrane</keyword>
<dbReference type="PANTHER" id="PTHR23542:SF1">
    <property type="entry name" value="MAJOR FACILITATOR SUPERFAMILY (MFS) PROFILE DOMAIN-CONTAINING PROTEIN"/>
    <property type="match status" value="1"/>
</dbReference>
<keyword evidence="1" id="KW-0812">Transmembrane</keyword>
<reference evidence="2" key="1">
    <citation type="submission" date="2023-02" db="EMBL/GenBank/DDBJ databases">
        <title>Kitasatospora phosalacinea NBRC 14362.</title>
        <authorList>
            <person name="Ichikawa N."/>
            <person name="Sato H."/>
            <person name="Tonouchi N."/>
        </authorList>
    </citation>
    <scope>NUCLEOTIDE SEQUENCE</scope>
    <source>
        <strain evidence="2">NBRC 14362</strain>
    </source>
</reference>
<gene>
    <name evidence="2" type="ORF">Kpho01_62090</name>
</gene>
<dbReference type="PANTHER" id="PTHR23542">
    <property type="match status" value="1"/>
</dbReference>
<name>A0A9W6US46_9ACTN</name>
<dbReference type="EMBL" id="BSRX01000048">
    <property type="protein sequence ID" value="GLW58198.1"/>
    <property type="molecule type" value="Genomic_DNA"/>
</dbReference>
<organism evidence="2 3">
    <name type="scientific">Kitasatospora phosalacinea</name>
    <dbReference type="NCBI Taxonomy" id="2065"/>
    <lineage>
        <taxon>Bacteria</taxon>
        <taxon>Bacillati</taxon>
        <taxon>Actinomycetota</taxon>
        <taxon>Actinomycetes</taxon>
        <taxon>Kitasatosporales</taxon>
        <taxon>Streptomycetaceae</taxon>
        <taxon>Kitasatospora</taxon>
    </lineage>
</organism>
<comment type="caution">
    <text evidence="2">The sequence shown here is derived from an EMBL/GenBank/DDBJ whole genome shotgun (WGS) entry which is preliminary data.</text>
</comment>
<dbReference type="RefSeq" id="WP_033253107.1">
    <property type="nucleotide sequence ID" value="NZ_BSRX01000048.1"/>
</dbReference>
<dbReference type="Pfam" id="PF07690">
    <property type="entry name" value="MFS_1"/>
    <property type="match status" value="1"/>
</dbReference>
<dbReference type="OrthoDB" id="5243516at2"/>
<feature type="transmembrane region" description="Helical" evidence="1">
    <location>
        <begin position="341"/>
        <end position="364"/>
    </location>
</feature>
<feature type="transmembrane region" description="Helical" evidence="1">
    <location>
        <begin position="52"/>
        <end position="73"/>
    </location>
</feature>
<proteinExistence type="predicted"/>
<evidence type="ECO:0000313" key="3">
    <source>
        <dbReference type="Proteomes" id="UP001165143"/>
    </source>
</evidence>
<dbReference type="InterPro" id="IPR011701">
    <property type="entry name" value="MFS"/>
</dbReference>
<dbReference type="Proteomes" id="UP001165143">
    <property type="component" value="Unassembled WGS sequence"/>
</dbReference>
<feature type="transmembrane region" description="Helical" evidence="1">
    <location>
        <begin position="85"/>
        <end position="105"/>
    </location>
</feature>
<feature type="transmembrane region" description="Helical" evidence="1">
    <location>
        <begin position="284"/>
        <end position="301"/>
    </location>
</feature>
<accession>A0A9W6US46</accession>
<dbReference type="SUPFAM" id="SSF103473">
    <property type="entry name" value="MFS general substrate transporter"/>
    <property type="match status" value="1"/>
</dbReference>